<dbReference type="GO" id="GO:0003676">
    <property type="term" value="F:nucleic acid binding"/>
    <property type="evidence" value="ECO:0007669"/>
    <property type="project" value="InterPro"/>
</dbReference>
<dbReference type="GO" id="GO:0046872">
    <property type="term" value="F:metal ion binding"/>
    <property type="evidence" value="ECO:0007669"/>
    <property type="project" value="InterPro"/>
</dbReference>
<dbReference type="GO" id="GO:0016787">
    <property type="term" value="F:hydrolase activity"/>
    <property type="evidence" value="ECO:0007669"/>
    <property type="project" value="InterPro"/>
</dbReference>
<protein>
    <recommendedName>
        <fullName evidence="2">DNA/RNA non-specific endonuclease/pyrophosphatase/phosphodiesterase domain-containing protein</fullName>
    </recommendedName>
</protein>
<dbReference type="Pfam" id="PF01223">
    <property type="entry name" value="Endonuclease_NS"/>
    <property type="match status" value="1"/>
</dbReference>
<evidence type="ECO:0000313" key="3">
    <source>
        <dbReference type="EMBL" id="CAD7590107.1"/>
    </source>
</evidence>
<accession>A0A7R9JVB1</accession>
<dbReference type="InterPro" id="IPR001604">
    <property type="entry name" value="Endo_G_ENPP1-like_dom"/>
</dbReference>
<evidence type="ECO:0000256" key="1">
    <source>
        <dbReference type="SAM" id="MobiDB-lite"/>
    </source>
</evidence>
<dbReference type="AlphaFoldDB" id="A0A7R9JVB1"/>
<reference evidence="3" key="1">
    <citation type="submission" date="2020-11" db="EMBL/GenBank/DDBJ databases">
        <authorList>
            <person name="Tran Van P."/>
        </authorList>
    </citation>
    <scope>NUCLEOTIDE SEQUENCE</scope>
</reference>
<sequence length="426" mass="46773">MSRLDEYEGDIEYEGVETLKPNLSLTNLTQVVFGLIPLSGKVLKVPAENQTRDPQARGQTTSRRAWSDRPGEPIPRNHVTSSVWTTSVCHETLRVDSTARCCVTMLLSIHGLPSTGKVRATVLSLLFVCQLADLLQGGLGKARGRGRSSKVIQEIVEVQEDLSHALGHSSLNSFKAESVMDVWTSSAKCYLNISNTLPVWQPVVITRGGLVVPQAPTNWSAAITLDDRAILACPGKRNKMSLSRGNEMNVTCRGGDQLEMDGKVYPARDLGCTKATQGKALDTEERCADHATILQLGFEVGDDWYPMVDICHDLELSSSLYSQHMLYGSGLSRHDKILPGHNSFEAGDNYAGFSPSQAYKKVNVLATLTRILGSKKQAEKFTSKTFLARGHLSPRADFTLQEVLKTATSDKQLIFLKECGILRHDD</sequence>
<feature type="domain" description="DNA/RNA non-specific endonuclease/pyrophosphatase/phosphodiesterase" evidence="2">
    <location>
        <begin position="291"/>
        <end position="404"/>
    </location>
</feature>
<organism evidence="3">
    <name type="scientific">Timema genevievae</name>
    <name type="common">Walking stick</name>
    <dbReference type="NCBI Taxonomy" id="629358"/>
    <lineage>
        <taxon>Eukaryota</taxon>
        <taxon>Metazoa</taxon>
        <taxon>Ecdysozoa</taxon>
        <taxon>Arthropoda</taxon>
        <taxon>Hexapoda</taxon>
        <taxon>Insecta</taxon>
        <taxon>Pterygota</taxon>
        <taxon>Neoptera</taxon>
        <taxon>Polyneoptera</taxon>
        <taxon>Phasmatodea</taxon>
        <taxon>Timematodea</taxon>
        <taxon>Timematoidea</taxon>
        <taxon>Timematidae</taxon>
        <taxon>Timema</taxon>
    </lineage>
</organism>
<feature type="region of interest" description="Disordered" evidence="1">
    <location>
        <begin position="46"/>
        <end position="77"/>
    </location>
</feature>
<dbReference type="EMBL" id="OE840323">
    <property type="protein sequence ID" value="CAD7590107.1"/>
    <property type="molecule type" value="Genomic_DNA"/>
</dbReference>
<gene>
    <name evidence="3" type="ORF">TGEB3V08_LOCUS3975</name>
</gene>
<name>A0A7R9JVB1_TIMGE</name>
<evidence type="ECO:0000259" key="2">
    <source>
        <dbReference type="Pfam" id="PF01223"/>
    </source>
</evidence>
<proteinExistence type="predicted"/>